<dbReference type="PANTHER" id="PTHR32125:SF8">
    <property type="entry name" value="RIBITOL-5-PHOSPHATE CYTIDYLYLTRANSFERASE"/>
    <property type="match status" value="1"/>
</dbReference>
<dbReference type="InterPro" id="IPR018294">
    <property type="entry name" value="ISPD_synthase_CS"/>
</dbReference>
<dbReference type="UniPathway" id="UPA00056">
    <property type="reaction ID" value="UER00093"/>
</dbReference>
<dbReference type="InterPro" id="IPR034683">
    <property type="entry name" value="IspD/TarI"/>
</dbReference>
<comment type="function">
    <text evidence="7">Catalyzes the formation of 4-diphosphocytidyl-2-C-methyl-D-erythritol from CTP and 2-C-methyl-D-erythritol 4-phosphate (MEP).</text>
</comment>
<evidence type="ECO:0000256" key="7">
    <source>
        <dbReference type="HAMAP-Rule" id="MF_00108"/>
    </source>
</evidence>
<protein>
    <recommendedName>
        <fullName evidence="7">2-C-methyl-D-erythritol 4-phosphate cytidylyltransferase</fullName>
        <ecNumber evidence="7">2.7.7.60</ecNumber>
    </recommendedName>
    <alternativeName>
        <fullName evidence="7">4-diphosphocytidyl-2C-methyl-D-erythritol synthase</fullName>
    </alternativeName>
    <alternativeName>
        <fullName evidence="7">MEP cytidylyltransferase</fullName>
        <shortName evidence="7">MCT</shortName>
    </alternativeName>
</protein>
<gene>
    <name evidence="7" type="primary">ispD</name>
    <name evidence="8" type="ORF">SAMN02745196_02960</name>
</gene>
<dbReference type="PROSITE" id="PS01295">
    <property type="entry name" value="ISPD"/>
    <property type="match status" value="1"/>
</dbReference>
<evidence type="ECO:0000313" key="9">
    <source>
        <dbReference type="Proteomes" id="UP000184526"/>
    </source>
</evidence>
<feature type="site" description="Positions MEP for the nucleophilic attack" evidence="7">
    <location>
        <position position="213"/>
    </location>
</feature>
<dbReference type="EMBL" id="FQXP01000015">
    <property type="protein sequence ID" value="SHI11638.1"/>
    <property type="molecule type" value="Genomic_DNA"/>
</dbReference>
<keyword evidence="9" id="KW-1185">Reference proteome</keyword>
<feature type="site" description="Transition state stabilizer" evidence="7">
    <location>
        <position position="21"/>
    </location>
</feature>
<dbReference type="EC" id="2.7.7.60" evidence="7"/>
<comment type="catalytic activity">
    <reaction evidence="1 7">
        <text>2-C-methyl-D-erythritol 4-phosphate + CTP + H(+) = 4-CDP-2-C-methyl-D-erythritol + diphosphate</text>
        <dbReference type="Rhea" id="RHEA:13429"/>
        <dbReference type="ChEBI" id="CHEBI:15378"/>
        <dbReference type="ChEBI" id="CHEBI:33019"/>
        <dbReference type="ChEBI" id="CHEBI:37563"/>
        <dbReference type="ChEBI" id="CHEBI:57823"/>
        <dbReference type="ChEBI" id="CHEBI:58262"/>
        <dbReference type="EC" id="2.7.7.60"/>
    </reaction>
</comment>
<evidence type="ECO:0000313" key="8">
    <source>
        <dbReference type="EMBL" id="SHI11638.1"/>
    </source>
</evidence>
<reference evidence="8 9" key="1">
    <citation type="submission" date="2016-11" db="EMBL/GenBank/DDBJ databases">
        <authorList>
            <person name="Jaros S."/>
            <person name="Januszkiewicz K."/>
            <person name="Wedrychowicz H."/>
        </authorList>
    </citation>
    <scope>NUCLEOTIDE SEQUENCE [LARGE SCALE GENOMIC DNA]</scope>
    <source>
        <strain evidence="8 9">DSM 3089</strain>
    </source>
</reference>
<dbReference type="Proteomes" id="UP000184526">
    <property type="component" value="Unassembled WGS sequence"/>
</dbReference>
<evidence type="ECO:0000256" key="1">
    <source>
        <dbReference type="ARBA" id="ARBA00001282"/>
    </source>
</evidence>
<dbReference type="GO" id="GO:0050518">
    <property type="term" value="F:2-C-methyl-D-erythritol 4-phosphate cytidylyltransferase activity"/>
    <property type="evidence" value="ECO:0007669"/>
    <property type="project" value="UniProtKB-UniRule"/>
</dbReference>
<organism evidence="8 9">
    <name type="scientific">Clostridium collagenovorans DSM 3089</name>
    <dbReference type="NCBI Taxonomy" id="1121306"/>
    <lineage>
        <taxon>Bacteria</taxon>
        <taxon>Bacillati</taxon>
        <taxon>Bacillota</taxon>
        <taxon>Clostridia</taxon>
        <taxon>Eubacteriales</taxon>
        <taxon>Clostridiaceae</taxon>
        <taxon>Clostridium</taxon>
    </lineage>
</organism>
<accession>A0A1M5YIB4</accession>
<dbReference type="STRING" id="1121306.SAMN02745196_02960"/>
<comment type="similarity">
    <text evidence="3 7">Belongs to the IspD/TarI cytidylyltransferase family. IspD subfamily.</text>
</comment>
<dbReference type="SUPFAM" id="SSF53448">
    <property type="entry name" value="Nucleotide-diphospho-sugar transferases"/>
    <property type="match status" value="1"/>
</dbReference>
<evidence type="ECO:0000256" key="2">
    <source>
        <dbReference type="ARBA" id="ARBA00004787"/>
    </source>
</evidence>
<feature type="site" description="Positions MEP for the nucleophilic attack" evidence="7">
    <location>
        <position position="156"/>
    </location>
</feature>
<sequence>MNIAIVLAGGSGTRVGGNLPKQFIDICGKPLIIHTLDAFNSNANIDYIIVVCREDFKLTLKTWIDDFNISKVKDIISGGTTRQESVFKGLTYLKDICCENDVVLIHDGARALVSSDIINDNIVLAKKYKAVNTVIPSSDTVIKSVDKSSISSVPDRSELFLAQTPQSFEYGLIMKAHNVALKSESIDATDDCQLVFKLGNKVQFAKGNKLNFKVTTPEDLILLEAILTFKK</sequence>
<evidence type="ECO:0000256" key="6">
    <source>
        <dbReference type="ARBA" id="ARBA00023229"/>
    </source>
</evidence>
<evidence type="ECO:0000256" key="4">
    <source>
        <dbReference type="ARBA" id="ARBA00022679"/>
    </source>
</evidence>
<evidence type="ECO:0000256" key="5">
    <source>
        <dbReference type="ARBA" id="ARBA00022695"/>
    </source>
</evidence>
<dbReference type="CDD" id="cd02516">
    <property type="entry name" value="CDP-ME_synthetase"/>
    <property type="match status" value="1"/>
</dbReference>
<keyword evidence="4 7" id="KW-0808">Transferase</keyword>
<dbReference type="NCBIfam" id="NF001183">
    <property type="entry name" value="PRK00155.1-3"/>
    <property type="match status" value="1"/>
</dbReference>
<dbReference type="InterPro" id="IPR001228">
    <property type="entry name" value="IspD"/>
</dbReference>
<dbReference type="Pfam" id="PF01128">
    <property type="entry name" value="IspD"/>
    <property type="match status" value="1"/>
</dbReference>
<proteinExistence type="inferred from homology"/>
<dbReference type="RefSeq" id="WP_072832768.1">
    <property type="nucleotide sequence ID" value="NZ_FQXP01000015.1"/>
</dbReference>
<dbReference type="InterPro" id="IPR050088">
    <property type="entry name" value="IspD/TarI_cytidylyltransf_bact"/>
</dbReference>
<keyword evidence="6 7" id="KW-0414">Isoprene biosynthesis</keyword>
<dbReference type="OrthoDB" id="9806837at2"/>
<dbReference type="FunFam" id="3.90.550.10:FF:000003">
    <property type="entry name" value="2-C-methyl-D-erythritol 4-phosphate cytidylyltransferase"/>
    <property type="match status" value="1"/>
</dbReference>
<feature type="site" description="Transition state stabilizer" evidence="7">
    <location>
        <position position="14"/>
    </location>
</feature>
<dbReference type="HAMAP" id="MF_00108">
    <property type="entry name" value="IspD"/>
    <property type="match status" value="1"/>
</dbReference>
<evidence type="ECO:0000256" key="3">
    <source>
        <dbReference type="ARBA" id="ARBA00009789"/>
    </source>
</evidence>
<name>A0A1M5YIB4_9CLOT</name>
<dbReference type="PANTHER" id="PTHR32125">
    <property type="entry name" value="2-C-METHYL-D-ERYTHRITOL 4-PHOSPHATE CYTIDYLYLTRANSFERASE, CHLOROPLASTIC"/>
    <property type="match status" value="1"/>
</dbReference>
<comment type="pathway">
    <text evidence="2 7">Isoprenoid biosynthesis; isopentenyl diphosphate biosynthesis via DXP pathway; isopentenyl diphosphate from 1-deoxy-D-xylulose 5-phosphate: step 2/6.</text>
</comment>
<dbReference type="InterPro" id="IPR029044">
    <property type="entry name" value="Nucleotide-diphossugar_trans"/>
</dbReference>
<dbReference type="NCBIfam" id="TIGR00453">
    <property type="entry name" value="ispD"/>
    <property type="match status" value="1"/>
</dbReference>
<keyword evidence="5 7" id="KW-0548">Nucleotidyltransferase</keyword>
<dbReference type="Gene3D" id="3.90.550.10">
    <property type="entry name" value="Spore Coat Polysaccharide Biosynthesis Protein SpsA, Chain A"/>
    <property type="match status" value="1"/>
</dbReference>
<dbReference type="AlphaFoldDB" id="A0A1M5YIB4"/>
<dbReference type="GO" id="GO:0019288">
    <property type="term" value="P:isopentenyl diphosphate biosynthetic process, methylerythritol 4-phosphate pathway"/>
    <property type="evidence" value="ECO:0007669"/>
    <property type="project" value="UniProtKB-UniRule"/>
</dbReference>